<dbReference type="Proteomes" id="UP000464644">
    <property type="component" value="Chromosome"/>
</dbReference>
<sequence>MHKRPDDDNTSMSDFEFFEEMRKQREREVDEKLDEAIAKKRAEALEDGGQAKRVRGHATRVLKPRIPKLRLLLQESYNLGEITETLREGGIEVNYHSLRNFIMKHMPEEYREFVAIGKNKGDPEFGREMLPDVVAANTPPEFMEPKTAPAALTTATPVDSELAKDKYLAAATPRKINVIKGNRDGKK</sequence>
<proteinExistence type="predicted"/>
<accession>A0ABX6HFJ6</accession>
<organism evidence="1 2">
    <name type="scientific">Pseudomonas asturiensis</name>
    <dbReference type="NCBI Taxonomy" id="1190415"/>
    <lineage>
        <taxon>Bacteria</taxon>
        <taxon>Pseudomonadati</taxon>
        <taxon>Pseudomonadota</taxon>
        <taxon>Gammaproteobacteria</taxon>
        <taxon>Pseudomonadales</taxon>
        <taxon>Pseudomonadaceae</taxon>
        <taxon>Pseudomonas</taxon>
    </lineage>
</organism>
<evidence type="ECO:0000313" key="2">
    <source>
        <dbReference type="Proteomes" id="UP000464644"/>
    </source>
</evidence>
<name>A0ABX6HFJ6_9PSED</name>
<gene>
    <name evidence="1" type="ORF">N015_18725</name>
</gene>
<dbReference type="RefSeq" id="WP_024688443.1">
    <property type="nucleotide sequence ID" value="NZ_CP047265.1"/>
</dbReference>
<reference evidence="1 2" key="1">
    <citation type="journal article" date="2014" name="Genome Announc.">
        <title>Draft Genome Sequences of a Phylogenetically Diverse Suite of Pseudomonas syringae Strains from Multiple Source Populations.</title>
        <authorList>
            <person name="Baltrus D.A."/>
            <person name="Yourstone S."/>
            <person name="Lind A."/>
            <person name="Guilbaud C."/>
            <person name="Sands D.C."/>
            <person name="Jones C.D."/>
            <person name="Morris C.E."/>
            <person name="Dangl J.L."/>
        </authorList>
    </citation>
    <scope>NUCLEOTIDE SEQUENCE [LARGE SCALE GENOMIC DNA]</scope>
    <source>
        <strain evidence="1 2">CC1524</strain>
    </source>
</reference>
<dbReference type="EMBL" id="CP047265">
    <property type="protein sequence ID" value="QHF04331.1"/>
    <property type="molecule type" value="Genomic_DNA"/>
</dbReference>
<evidence type="ECO:0000313" key="1">
    <source>
        <dbReference type="EMBL" id="QHF04331.1"/>
    </source>
</evidence>
<keyword evidence="2" id="KW-1185">Reference proteome</keyword>
<protein>
    <submittedName>
        <fullName evidence="1">Uncharacterized protein</fullName>
    </submittedName>
</protein>